<evidence type="ECO:0000256" key="1">
    <source>
        <dbReference type="SAM" id="Phobius"/>
    </source>
</evidence>
<dbReference type="AlphaFoldDB" id="A0A947GFW7"/>
<sequence>MEQLKYSLGPFELFAAIVGGSPFILAGFLMYHPIESLADLVPVIQSSGTVAISLTILFVSYIVGGTIQGLSWKYFLRLCKLFKYEYTYFGTQLTDRDHALQTLSPNQPYTLELEDRLVIQLRKEIGIPKKSSWMDDRLKAYLREHNSPSVAASDTYIASHIMYRNLSLGCLLLCIVSLFNSVRLSSLEPLLIAPFIGYTAYLMFLRSVSFKKWQNRTLILGFYYAATKAAGCEGNP</sequence>
<feature type="transmembrane region" description="Helical" evidence="1">
    <location>
        <begin position="166"/>
        <end position="184"/>
    </location>
</feature>
<protein>
    <submittedName>
        <fullName evidence="2">Uncharacterized protein</fullName>
    </submittedName>
</protein>
<evidence type="ECO:0000313" key="3">
    <source>
        <dbReference type="Proteomes" id="UP000717364"/>
    </source>
</evidence>
<feature type="transmembrane region" description="Helical" evidence="1">
    <location>
        <begin position="12"/>
        <end position="31"/>
    </location>
</feature>
<keyword evidence="1" id="KW-1133">Transmembrane helix</keyword>
<accession>A0A947GFW7</accession>
<feature type="transmembrane region" description="Helical" evidence="1">
    <location>
        <begin position="51"/>
        <end position="75"/>
    </location>
</feature>
<keyword evidence="1" id="KW-0472">Membrane</keyword>
<dbReference type="EMBL" id="JADOES010000001">
    <property type="protein sequence ID" value="MBT9313828.1"/>
    <property type="molecule type" value="Genomic_DNA"/>
</dbReference>
<proteinExistence type="predicted"/>
<evidence type="ECO:0000313" key="2">
    <source>
        <dbReference type="EMBL" id="MBT9313828.1"/>
    </source>
</evidence>
<feature type="transmembrane region" description="Helical" evidence="1">
    <location>
        <begin position="190"/>
        <end position="208"/>
    </location>
</feature>
<organism evidence="2 3">
    <name type="scientific">Leptothoe spongobia TAU-MAC 1115</name>
    <dbReference type="NCBI Taxonomy" id="1967444"/>
    <lineage>
        <taxon>Bacteria</taxon>
        <taxon>Bacillati</taxon>
        <taxon>Cyanobacteriota</taxon>
        <taxon>Cyanophyceae</taxon>
        <taxon>Nodosilineales</taxon>
        <taxon>Cymatolegaceae</taxon>
        <taxon>Leptothoe</taxon>
        <taxon>Leptothoe spongobia</taxon>
    </lineage>
</organism>
<gene>
    <name evidence="2" type="ORF">IXB50_00110</name>
</gene>
<dbReference type="RefSeq" id="WP_215606901.1">
    <property type="nucleotide sequence ID" value="NZ_JADOES010000001.1"/>
</dbReference>
<dbReference type="Proteomes" id="UP000717364">
    <property type="component" value="Unassembled WGS sequence"/>
</dbReference>
<name>A0A947GFW7_9CYAN</name>
<keyword evidence="1" id="KW-0812">Transmembrane</keyword>
<reference evidence="2" key="2">
    <citation type="journal article" date="2021" name="Mar. Drugs">
        <title>Genome Reduction and Secondary Metabolism of the Marine Sponge-Associated Cyanobacterium Leptothoe.</title>
        <authorList>
            <person name="Konstantinou D."/>
            <person name="Popin R.V."/>
            <person name="Fewer D.P."/>
            <person name="Sivonen K."/>
            <person name="Gkelis S."/>
        </authorList>
    </citation>
    <scope>NUCLEOTIDE SEQUENCE</scope>
    <source>
        <strain evidence="2">TAU-MAC 1115</strain>
    </source>
</reference>
<keyword evidence="3" id="KW-1185">Reference proteome</keyword>
<reference evidence="2" key="1">
    <citation type="submission" date="2020-11" db="EMBL/GenBank/DDBJ databases">
        <authorList>
            <person name="Konstantinou D."/>
            <person name="Gkelis S."/>
            <person name="Popin R."/>
            <person name="Fewer D."/>
            <person name="Sivonen K."/>
        </authorList>
    </citation>
    <scope>NUCLEOTIDE SEQUENCE</scope>
    <source>
        <strain evidence="2">TAU-MAC 1115</strain>
    </source>
</reference>
<comment type="caution">
    <text evidence="2">The sequence shown here is derived from an EMBL/GenBank/DDBJ whole genome shotgun (WGS) entry which is preliminary data.</text>
</comment>